<protein>
    <submittedName>
        <fullName evidence="1">Uncharacterized protein</fullName>
    </submittedName>
</protein>
<proteinExistence type="predicted"/>
<reference evidence="1 2" key="1">
    <citation type="submission" date="2023-02" db="EMBL/GenBank/DDBJ databases">
        <title>LHISI_Scaffold_Assembly.</title>
        <authorList>
            <person name="Stuart O.P."/>
            <person name="Cleave R."/>
            <person name="Magrath M.J.L."/>
            <person name="Mikheyev A.S."/>
        </authorList>
    </citation>
    <scope>NUCLEOTIDE SEQUENCE [LARGE SCALE GENOMIC DNA]</scope>
    <source>
        <strain evidence="1">Daus_M_001</strain>
        <tissue evidence="1">Leg muscle</tissue>
    </source>
</reference>
<dbReference type="EMBL" id="JARBHB010000004">
    <property type="protein sequence ID" value="KAJ8885349.1"/>
    <property type="molecule type" value="Genomic_DNA"/>
</dbReference>
<dbReference type="Proteomes" id="UP001159363">
    <property type="component" value="Chromosome X"/>
</dbReference>
<evidence type="ECO:0000313" key="2">
    <source>
        <dbReference type="Proteomes" id="UP001159363"/>
    </source>
</evidence>
<organism evidence="1 2">
    <name type="scientific">Dryococelus australis</name>
    <dbReference type="NCBI Taxonomy" id="614101"/>
    <lineage>
        <taxon>Eukaryota</taxon>
        <taxon>Metazoa</taxon>
        <taxon>Ecdysozoa</taxon>
        <taxon>Arthropoda</taxon>
        <taxon>Hexapoda</taxon>
        <taxon>Insecta</taxon>
        <taxon>Pterygota</taxon>
        <taxon>Neoptera</taxon>
        <taxon>Polyneoptera</taxon>
        <taxon>Phasmatodea</taxon>
        <taxon>Verophasmatodea</taxon>
        <taxon>Anareolatae</taxon>
        <taxon>Phasmatidae</taxon>
        <taxon>Eurycanthinae</taxon>
        <taxon>Dryococelus</taxon>
    </lineage>
</organism>
<sequence length="136" mass="15735">MKEYKDLGAIFLMDLVTFLDTTQNAMRTVKKEDYCVPDTVLCGLWEDLKSTMNIAELCNPYVAKLIGRCPGMFTKVVSKHKKHDKLCSKRKLLFLGKKRGEPNTGKSAIPKRAMEKCVHWRKNQIWQTNSRRAKKN</sequence>
<comment type="caution">
    <text evidence="1">The sequence shown here is derived from an EMBL/GenBank/DDBJ whole genome shotgun (WGS) entry which is preliminary data.</text>
</comment>
<keyword evidence="2" id="KW-1185">Reference proteome</keyword>
<gene>
    <name evidence="1" type="ORF">PR048_011546</name>
</gene>
<accession>A0ABQ9HLV8</accession>
<name>A0ABQ9HLV8_9NEOP</name>
<evidence type="ECO:0000313" key="1">
    <source>
        <dbReference type="EMBL" id="KAJ8885349.1"/>
    </source>
</evidence>